<protein>
    <recommendedName>
        <fullName evidence="1">Immunity protein 43 domain-containing protein</fullName>
    </recommendedName>
</protein>
<evidence type="ECO:0000313" key="3">
    <source>
        <dbReference type="Proteomes" id="UP000238774"/>
    </source>
</evidence>
<comment type="caution">
    <text evidence="2">The sequence shown here is derived from an EMBL/GenBank/DDBJ whole genome shotgun (WGS) entry which is preliminary data.</text>
</comment>
<dbReference type="EMBL" id="PPCX01000001">
    <property type="protein sequence ID" value="PQL15966.1"/>
    <property type="molecule type" value="Genomic_DNA"/>
</dbReference>
<dbReference type="Pfam" id="PF15570">
    <property type="entry name" value="Imm43"/>
    <property type="match status" value="1"/>
</dbReference>
<accession>A0ABX5C0K7</accession>
<keyword evidence="3" id="KW-1185">Reference proteome</keyword>
<reference evidence="2 3" key="1">
    <citation type="submission" date="2018-01" db="EMBL/GenBank/DDBJ databases">
        <title>Draft genome sequences of clinical isolates and type strains of oral Veillonella including Veillonella infantum sp., nov.</title>
        <authorList>
            <person name="Mashima I."/>
            <person name="Liao Y.-C."/>
            <person name="Sabharwal A."/>
            <person name="Haase E.M."/>
            <person name="Nakazawa F."/>
            <person name="Scannapieco F.A."/>
        </authorList>
    </citation>
    <scope>NUCLEOTIDE SEQUENCE [LARGE SCALE GENOMIC DNA]</scope>
    <source>
        <strain evidence="2 3">JCM 15642</strain>
    </source>
</reference>
<gene>
    <name evidence="2" type="ORF">VRHSUH09_00230</name>
</gene>
<feature type="domain" description="Immunity protein 43" evidence="1">
    <location>
        <begin position="32"/>
        <end position="203"/>
    </location>
</feature>
<organism evidence="2 3">
    <name type="scientific">Veillonella rogosae JCM 15642</name>
    <dbReference type="NCBI Taxonomy" id="1298595"/>
    <lineage>
        <taxon>Bacteria</taxon>
        <taxon>Bacillati</taxon>
        <taxon>Bacillota</taxon>
        <taxon>Negativicutes</taxon>
        <taxon>Veillonellales</taxon>
        <taxon>Veillonellaceae</taxon>
        <taxon>Veillonella</taxon>
    </lineage>
</organism>
<proteinExistence type="predicted"/>
<name>A0ABX5C0K7_9FIRM</name>
<dbReference type="Proteomes" id="UP000238774">
    <property type="component" value="Unassembled WGS sequence"/>
</dbReference>
<sequence>MKKLMVWGYSAKSLDELAKRKVPKVSLGEVGISEEFNPKKTHPDFDFPWSWFVKGQEIPPMPEKVYVCLKKARGVTFDFLPYGYNFFIMSARFLEFIKKYGFNYNFGMSEAIIVNTKGELLTNEVYYLVRIVSWEIEDEIVYPDLGRDEKGFSLEAYTNSDKDILLSSKYKYMEAFMVSENLKEKILEMFSLPFLYTLKEWKEQNDYEIIGFDKL</sequence>
<dbReference type="RefSeq" id="WP_105081042.1">
    <property type="nucleotide sequence ID" value="NZ_PPCX01000001.1"/>
</dbReference>
<evidence type="ECO:0000259" key="1">
    <source>
        <dbReference type="Pfam" id="PF15570"/>
    </source>
</evidence>
<dbReference type="InterPro" id="IPR029079">
    <property type="entry name" value="Imm43"/>
</dbReference>
<evidence type="ECO:0000313" key="2">
    <source>
        <dbReference type="EMBL" id="PQL15966.1"/>
    </source>
</evidence>